<dbReference type="AlphaFoldDB" id="A0A4R2BH51"/>
<evidence type="ECO:0000313" key="1">
    <source>
        <dbReference type="EMBL" id="TCN26311.1"/>
    </source>
</evidence>
<comment type="caution">
    <text evidence="1">The sequence shown here is derived from an EMBL/GenBank/DDBJ whole genome shotgun (WGS) entry which is preliminary data.</text>
</comment>
<proteinExistence type="predicted"/>
<reference evidence="1 2" key="1">
    <citation type="journal article" date="2015" name="Stand. Genomic Sci.">
        <title>Genomic Encyclopedia of Bacterial and Archaeal Type Strains, Phase III: the genomes of soil and plant-associated and newly described type strains.</title>
        <authorList>
            <person name="Whitman W.B."/>
            <person name="Woyke T."/>
            <person name="Klenk H.P."/>
            <person name="Zhou Y."/>
            <person name="Lilburn T.G."/>
            <person name="Beck B.J."/>
            <person name="De Vos P."/>
            <person name="Vandamme P."/>
            <person name="Eisen J.A."/>
            <person name="Garrity G."/>
            <person name="Hugenholtz P."/>
            <person name="Kyrpides N.C."/>
        </authorList>
    </citation>
    <scope>NUCLEOTIDE SEQUENCE [LARGE SCALE GENOMIC DNA]</scope>
    <source>
        <strain evidence="1 2">CV53</strain>
    </source>
</reference>
<dbReference type="RefSeq" id="WP_132004757.1">
    <property type="nucleotide sequence ID" value="NZ_JABUHM010000015.1"/>
</dbReference>
<keyword evidence="2" id="KW-1185">Reference proteome</keyword>
<organism evidence="1 2">
    <name type="scientific">Mesobacillus foraminis</name>
    <dbReference type="NCBI Taxonomy" id="279826"/>
    <lineage>
        <taxon>Bacteria</taxon>
        <taxon>Bacillati</taxon>
        <taxon>Bacillota</taxon>
        <taxon>Bacilli</taxon>
        <taxon>Bacillales</taxon>
        <taxon>Bacillaceae</taxon>
        <taxon>Mesobacillus</taxon>
    </lineage>
</organism>
<accession>A0A4R2BH51</accession>
<gene>
    <name evidence="1" type="ORF">EV146_104424</name>
</gene>
<evidence type="ECO:0000313" key="2">
    <source>
        <dbReference type="Proteomes" id="UP000295689"/>
    </source>
</evidence>
<dbReference type="EMBL" id="SLVV01000004">
    <property type="protein sequence ID" value="TCN26311.1"/>
    <property type="molecule type" value="Genomic_DNA"/>
</dbReference>
<dbReference type="Proteomes" id="UP000295689">
    <property type="component" value="Unassembled WGS sequence"/>
</dbReference>
<sequence>MSLKIEKGQNISTAVHVLVETYKNLNSLFTEMDALSIEDGFIPLTPRFLRWKSDSSYDGWLTSNFIKLYQIQNHTSVPHLPDLSDSEIFCVEVDLTGEDNYPEVTLAKLTYDFTQWTRMPAVSDHWIFGDIFRMDNHFCIKEDNGKWTSEPFEKSSKKYWGLKKAVAITVPLIEISSPETIKSKIFKEFRELE</sequence>
<name>A0A4R2BH51_9BACI</name>
<protein>
    <submittedName>
        <fullName evidence="1">Uncharacterized protein</fullName>
    </submittedName>
</protein>